<feature type="compositionally biased region" description="Pro residues" evidence="1">
    <location>
        <begin position="104"/>
        <end position="114"/>
    </location>
</feature>
<dbReference type="AlphaFoldDB" id="A0A1Y2M8K9"/>
<evidence type="ECO:0000313" key="2">
    <source>
        <dbReference type="EMBL" id="OSS52361.1"/>
    </source>
</evidence>
<evidence type="ECO:0000256" key="1">
    <source>
        <dbReference type="SAM" id="MobiDB-lite"/>
    </source>
</evidence>
<gene>
    <name evidence="2" type="ORF">B5807_02119</name>
</gene>
<feature type="region of interest" description="Disordered" evidence="1">
    <location>
        <begin position="154"/>
        <end position="186"/>
    </location>
</feature>
<keyword evidence="3" id="KW-1185">Reference proteome</keyword>
<feature type="region of interest" description="Disordered" evidence="1">
    <location>
        <begin position="75"/>
        <end position="140"/>
    </location>
</feature>
<accession>A0A1Y2M8K9</accession>
<dbReference type="EMBL" id="KZ107839">
    <property type="protein sequence ID" value="OSS52361.1"/>
    <property type="molecule type" value="Genomic_DNA"/>
</dbReference>
<feature type="region of interest" description="Disordered" evidence="1">
    <location>
        <begin position="19"/>
        <end position="43"/>
    </location>
</feature>
<feature type="compositionally biased region" description="Pro residues" evidence="1">
    <location>
        <begin position="175"/>
        <end position="186"/>
    </location>
</feature>
<reference evidence="2 3" key="1">
    <citation type="journal article" date="2017" name="Genome Announc.">
        <title>Genome sequence of the saprophytic ascomycete Epicoccum nigrum ICMP 19927 strain isolated from New Zealand.</title>
        <authorList>
            <person name="Fokin M."/>
            <person name="Fleetwood D."/>
            <person name="Weir B.S."/>
            <person name="Villas-Boas S.G."/>
        </authorList>
    </citation>
    <scope>NUCLEOTIDE SEQUENCE [LARGE SCALE GENOMIC DNA]</scope>
    <source>
        <strain evidence="2 3">ICMP 19927</strain>
    </source>
</reference>
<dbReference type="Proteomes" id="UP000193240">
    <property type="component" value="Unassembled WGS sequence"/>
</dbReference>
<protein>
    <submittedName>
        <fullName evidence="2">Uncharacterized protein</fullName>
    </submittedName>
</protein>
<name>A0A1Y2M8K9_EPING</name>
<evidence type="ECO:0000313" key="3">
    <source>
        <dbReference type="Proteomes" id="UP000193240"/>
    </source>
</evidence>
<feature type="compositionally biased region" description="Pro residues" evidence="1">
    <location>
        <begin position="127"/>
        <end position="137"/>
    </location>
</feature>
<organism evidence="2 3">
    <name type="scientific">Epicoccum nigrum</name>
    <name type="common">Soil fungus</name>
    <name type="synonym">Epicoccum purpurascens</name>
    <dbReference type="NCBI Taxonomy" id="105696"/>
    <lineage>
        <taxon>Eukaryota</taxon>
        <taxon>Fungi</taxon>
        <taxon>Dikarya</taxon>
        <taxon>Ascomycota</taxon>
        <taxon>Pezizomycotina</taxon>
        <taxon>Dothideomycetes</taxon>
        <taxon>Pleosporomycetidae</taxon>
        <taxon>Pleosporales</taxon>
        <taxon>Pleosporineae</taxon>
        <taxon>Didymellaceae</taxon>
        <taxon>Epicoccum</taxon>
    </lineage>
</organism>
<feature type="compositionally biased region" description="Low complexity" evidence="1">
    <location>
        <begin position="115"/>
        <end position="126"/>
    </location>
</feature>
<sequence length="246" mass="26112">MSTPDPRLSLWTSPVADPFVPGWQPNRPPPAATNALAQPSETIQPRLAATLSDTDGAMNALSATFSRLSLADGVSDMDATAPNSSQPADQVARTPSSSSSSSPSPSPPSPPSHMPPLHLAPPRASLPLPPISPPPGFTHPIPFSLRLARLRAQERLLLTPDPPLPRNPKPKPKPKPPGPYAAPPLSPVRSIWRQVDVALNGHRGPRRYGATHPVLVGGRRRCFVLVERERERGVDGIGGEGVSNGR</sequence>
<dbReference type="InParanoid" id="A0A1Y2M8K9"/>
<proteinExistence type="predicted"/>